<sequence>MILVAILLPNRSFAFGIVQEYQLPEKLLRINKWDRDWTIFPHFCLFVLVLLPLRRWYKYAQFRRTRLSFTSQPLLRLNMAVHDMRYQLAPPLDHYFTFSVDVAATLELYCDGGDEFMLRMLEGMQDRRYAGHCLEVERPKLSGETPKYKAIEIRPVQQGLTKPHPRKPDYARPTMCVPILPTTAHPKSREPLQVSKPLLWDNCYHPTYYDLWARVPSEWRDYQDSPSVNFSVALFKALKEDERYGQLLRAGLDDAEIQANSRWSRRRPRLGRRFGD</sequence>
<proteinExistence type="predicted"/>
<dbReference type="GeneID" id="85349399"/>
<organism evidence="1 2">
    <name type="scientific">Armillaria tabescens</name>
    <name type="common">Ringless honey mushroom</name>
    <name type="synonym">Agaricus tabescens</name>
    <dbReference type="NCBI Taxonomy" id="1929756"/>
    <lineage>
        <taxon>Eukaryota</taxon>
        <taxon>Fungi</taxon>
        <taxon>Dikarya</taxon>
        <taxon>Basidiomycota</taxon>
        <taxon>Agaricomycotina</taxon>
        <taxon>Agaricomycetes</taxon>
        <taxon>Agaricomycetidae</taxon>
        <taxon>Agaricales</taxon>
        <taxon>Marasmiineae</taxon>
        <taxon>Physalacriaceae</taxon>
        <taxon>Desarmillaria</taxon>
    </lineage>
</organism>
<dbReference type="AlphaFoldDB" id="A0AA39TR73"/>
<keyword evidence="2" id="KW-1185">Reference proteome</keyword>
<reference evidence="1" key="1">
    <citation type="submission" date="2023-06" db="EMBL/GenBank/DDBJ databases">
        <authorList>
            <consortium name="Lawrence Berkeley National Laboratory"/>
            <person name="Ahrendt S."/>
            <person name="Sahu N."/>
            <person name="Indic B."/>
            <person name="Wong-Bajracharya J."/>
            <person name="Merenyi Z."/>
            <person name="Ke H.-M."/>
            <person name="Monk M."/>
            <person name="Kocsube S."/>
            <person name="Drula E."/>
            <person name="Lipzen A."/>
            <person name="Balint B."/>
            <person name="Henrissat B."/>
            <person name="Andreopoulos B."/>
            <person name="Martin F.M."/>
            <person name="Harder C.B."/>
            <person name="Rigling D."/>
            <person name="Ford K.L."/>
            <person name="Foster G.D."/>
            <person name="Pangilinan J."/>
            <person name="Papanicolaou A."/>
            <person name="Barry K."/>
            <person name="LaButti K."/>
            <person name="Viragh M."/>
            <person name="Koriabine M."/>
            <person name="Yan M."/>
            <person name="Riley R."/>
            <person name="Champramary S."/>
            <person name="Plett K.L."/>
            <person name="Tsai I.J."/>
            <person name="Slot J."/>
            <person name="Sipos G."/>
            <person name="Plett J."/>
            <person name="Nagy L.G."/>
            <person name="Grigoriev I.V."/>
        </authorList>
    </citation>
    <scope>NUCLEOTIDE SEQUENCE</scope>
    <source>
        <strain evidence="1">CCBAS 213</strain>
    </source>
</reference>
<protein>
    <submittedName>
        <fullName evidence="1">Uncharacterized protein</fullName>
    </submittedName>
</protein>
<name>A0AA39TR73_ARMTA</name>
<dbReference type="Proteomes" id="UP001175211">
    <property type="component" value="Unassembled WGS sequence"/>
</dbReference>
<accession>A0AA39TR73</accession>
<dbReference type="RefSeq" id="XP_060335033.1">
    <property type="nucleotide sequence ID" value="XM_060465851.1"/>
</dbReference>
<evidence type="ECO:0000313" key="2">
    <source>
        <dbReference type="Proteomes" id="UP001175211"/>
    </source>
</evidence>
<evidence type="ECO:0000313" key="1">
    <source>
        <dbReference type="EMBL" id="KAK0463723.1"/>
    </source>
</evidence>
<dbReference type="EMBL" id="JAUEPS010000007">
    <property type="protein sequence ID" value="KAK0463723.1"/>
    <property type="molecule type" value="Genomic_DNA"/>
</dbReference>
<comment type="caution">
    <text evidence="1">The sequence shown here is derived from an EMBL/GenBank/DDBJ whole genome shotgun (WGS) entry which is preliminary data.</text>
</comment>
<gene>
    <name evidence="1" type="ORF">EV420DRAFT_1104718</name>
</gene>